<dbReference type="NCBIfam" id="NF008761">
    <property type="entry name" value="PRK11797.1"/>
    <property type="match status" value="1"/>
</dbReference>
<dbReference type="Pfam" id="PF05025">
    <property type="entry name" value="RbsD_FucU"/>
    <property type="match status" value="1"/>
</dbReference>
<organism evidence="7 8">
    <name type="scientific">Photorhabdus tasmaniensis</name>
    <dbReference type="NCBI Taxonomy" id="1004159"/>
    <lineage>
        <taxon>Bacteria</taxon>
        <taxon>Pseudomonadati</taxon>
        <taxon>Pseudomonadota</taxon>
        <taxon>Gammaproteobacteria</taxon>
        <taxon>Enterobacterales</taxon>
        <taxon>Morganellaceae</taxon>
        <taxon>Photorhabdus</taxon>
    </lineage>
</organism>
<sequence>MKKGVLLNSEISAVISRLGHTDQITIGDIGLSIPSSAQRIDLALTQGIPSFISVLNVVTQEMQVEAAFLAEEIIIYNPLIHKLILSQIKELEEQQGSSIIVEYISHNILKEKTEYSRAMIRTGENSPYANIILCAGVTF</sequence>
<evidence type="ECO:0000313" key="8">
    <source>
        <dbReference type="Proteomes" id="UP000697802"/>
    </source>
</evidence>
<dbReference type="EMBL" id="PUJU01000030">
    <property type="protein sequence ID" value="NHB88841.1"/>
    <property type="molecule type" value="Genomic_DNA"/>
</dbReference>
<keyword evidence="8" id="KW-1185">Reference proteome</keyword>
<name>A0ABX0GKV5_9GAMM</name>
<accession>A0ABX0GKV5</accession>
<keyword evidence="3 6" id="KW-0963">Cytoplasm</keyword>
<dbReference type="PANTHER" id="PTHR37831:SF1">
    <property type="entry name" value="D-RIBOSE PYRANASE"/>
    <property type="match status" value="1"/>
</dbReference>
<feature type="binding site" evidence="6">
    <location>
        <begin position="128"/>
        <end position="130"/>
    </location>
    <ligand>
        <name>substrate</name>
    </ligand>
</feature>
<reference evidence="7 8" key="1">
    <citation type="submission" date="2018-02" db="EMBL/GenBank/DDBJ databases">
        <authorList>
            <person name="Machado R.A."/>
        </authorList>
    </citation>
    <scope>NUCLEOTIDE SEQUENCE [LARGE SCALE GENOMIC DNA]</scope>
    <source>
        <strain evidence="7 8">T327</strain>
    </source>
</reference>
<keyword evidence="4 6" id="KW-0413">Isomerase</keyword>
<dbReference type="RefSeq" id="WP_133814128.1">
    <property type="nucleotide sequence ID" value="NZ_CAWPIF010000030.1"/>
</dbReference>
<dbReference type="PANTHER" id="PTHR37831">
    <property type="entry name" value="D-RIBOSE PYRANASE"/>
    <property type="match status" value="1"/>
</dbReference>
<evidence type="ECO:0000256" key="1">
    <source>
        <dbReference type="ARBA" id="ARBA00000223"/>
    </source>
</evidence>
<proteinExistence type="inferred from homology"/>
<dbReference type="InterPro" id="IPR023750">
    <property type="entry name" value="RbsD-like_sf"/>
</dbReference>
<comment type="pathway">
    <text evidence="6">Carbohydrate metabolism; D-ribose degradation; D-ribose 5-phosphate from beta-D-ribopyranose: step 1/2.</text>
</comment>
<evidence type="ECO:0000313" key="7">
    <source>
        <dbReference type="EMBL" id="NHB88841.1"/>
    </source>
</evidence>
<dbReference type="SUPFAM" id="SSF102546">
    <property type="entry name" value="RbsD-like"/>
    <property type="match status" value="1"/>
</dbReference>
<comment type="similarity">
    <text evidence="6">Belongs to the RbsD / FucU family. RbsD subfamily.</text>
</comment>
<dbReference type="InterPro" id="IPR007721">
    <property type="entry name" value="RbsD_FucU"/>
</dbReference>
<gene>
    <name evidence="6" type="primary">rbsD</name>
    <name evidence="7" type="ORF">C5471_14460</name>
</gene>
<comment type="caution">
    <text evidence="7">The sequence shown here is derived from an EMBL/GenBank/DDBJ whole genome shotgun (WGS) entry which is preliminary data.</text>
</comment>
<comment type="subunit">
    <text evidence="6">Homodecamer.</text>
</comment>
<comment type="function">
    <text evidence="6">Catalyzes the interconversion of beta-pyran and beta-furan forms of D-ribose.</text>
</comment>
<comment type="subcellular location">
    <subcellularLocation>
        <location evidence="6">Cytoplasm</location>
    </subcellularLocation>
</comment>
<evidence type="ECO:0000256" key="6">
    <source>
        <dbReference type="HAMAP-Rule" id="MF_01661"/>
    </source>
</evidence>
<evidence type="ECO:0000256" key="2">
    <source>
        <dbReference type="ARBA" id="ARBA00012862"/>
    </source>
</evidence>
<feature type="binding site" evidence="6">
    <location>
        <position position="28"/>
    </location>
    <ligand>
        <name>substrate</name>
    </ligand>
</feature>
<feature type="binding site" evidence="6">
    <location>
        <position position="106"/>
    </location>
    <ligand>
        <name>substrate</name>
    </ligand>
</feature>
<dbReference type="EC" id="5.4.99.62" evidence="2 6"/>
<feature type="active site" description="Proton donor" evidence="6">
    <location>
        <position position="20"/>
    </location>
</feature>
<dbReference type="HAMAP" id="MF_01661">
    <property type="entry name" value="D_rib_pyranase"/>
    <property type="match status" value="1"/>
</dbReference>
<comment type="catalytic activity">
    <reaction evidence="1 6">
        <text>beta-D-ribopyranose = beta-D-ribofuranose</text>
        <dbReference type="Rhea" id="RHEA:25432"/>
        <dbReference type="ChEBI" id="CHEBI:27476"/>
        <dbReference type="ChEBI" id="CHEBI:47002"/>
        <dbReference type="EC" id="5.4.99.62"/>
    </reaction>
</comment>
<keyword evidence="5 6" id="KW-0119">Carbohydrate metabolism</keyword>
<dbReference type="InterPro" id="IPR023064">
    <property type="entry name" value="D-ribose_pyranase"/>
</dbReference>
<dbReference type="Proteomes" id="UP000697802">
    <property type="component" value="Unassembled WGS sequence"/>
</dbReference>
<dbReference type="Gene3D" id="3.40.1650.10">
    <property type="entry name" value="RbsD-like domain"/>
    <property type="match status" value="1"/>
</dbReference>
<evidence type="ECO:0000256" key="4">
    <source>
        <dbReference type="ARBA" id="ARBA00023235"/>
    </source>
</evidence>
<evidence type="ECO:0000256" key="5">
    <source>
        <dbReference type="ARBA" id="ARBA00023277"/>
    </source>
</evidence>
<evidence type="ECO:0000256" key="3">
    <source>
        <dbReference type="ARBA" id="ARBA00022490"/>
    </source>
</evidence>
<protein>
    <recommendedName>
        <fullName evidence="2 6">D-ribose pyranase</fullName>
        <ecNumber evidence="2 6">5.4.99.62</ecNumber>
    </recommendedName>
</protein>